<dbReference type="InterPro" id="IPR009006">
    <property type="entry name" value="Ala_racemase/Decarboxylase_C"/>
</dbReference>
<organism evidence="4 5">
    <name type="scientific">Aliarcobacter skirrowii</name>
    <dbReference type="NCBI Taxonomy" id="28200"/>
    <lineage>
        <taxon>Bacteria</taxon>
        <taxon>Pseudomonadati</taxon>
        <taxon>Campylobacterota</taxon>
        <taxon>Epsilonproteobacteria</taxon>
        <taxon>Campylobacterales</taxon>
        <taxon>Arcobacteraceae</taxon>
        <taxon>Aliarcobacter</taxon>
    </lineage>
</organism>
<evidence type="ECO:0000313" key="5">
    <source>
        <dbReference type="Proteomes" id="UP001283691"/>
    </source>
</evidence>
<dbReference type="InterPro" id="IPR029066">
    <property type="entry name" value="PLP-binding_barrel"/>
</dbReference>
<evidence type="ECO:0000313" key="4">
    <source>
        <dbReference type="EMBL" id="MDX4069422.1"/>
    </source>
</evidence>
<dbReference type="PANTHER" id="PTHR43727">
    <property type="entry name" value="DIAMINOPIMELATE DECARBOXYLASE"/>
    <property type="match status" value="1"/>
</dbReference>
<dbReference type="Pfam" id="PF02784">
    <property type="entry name" value="Orn_Arg_deC_N"/>
    <property type="match status" value="1"/>
</dbReference>
<comment type="caution">
    <text evidence="4">The sequence shown here is derived from an EMBL/GenBank/DDBJ whole genome shotgun (WGS) entry which is preliminary data.</text>
</comment>
<comment type="cofactor">
    <cofactor evidence="1">
        <name>pyridoxal 5'-phosphate</name>
        <dbReference type="ChEBI" id="CHEBI:597326"/>
    </cofactor>
</comment>
<dbReference type="SUPFAM" id="SSF50621">
    <property type="entry name" value="Alanine racemase C-terminal domain-like"/>
    <property type="match status" value="1"/>
</dbReference>
<evidence type="ECO:0000259" key="3">
    <source>
        <dbReference type="Pfam" id="PF02784"/>
    </source>
</evidence>
<dbReference type="PANTHER" id="PTHR43727:SF2">
    <property type="entry name" value="GROUP IV DECARBOXYLASE"/>
    <property type="match status" value="1"/>
</dbReference>
<protein>
    <recommendedName>
        <fullName evidence="3">Orn/DAP/Arg decarboxylase 2 N-terminal domain-containing protein</fullName>
    </recommendedName>
</protein>
<accession>A0AAW9DBC1</accession>
<dbReference type="AlphaFoldDB" id="A0AAW9DBC1"/>
<evidence type="ECO:0000256" key="1">
    <source>
        <dbReference type="ARBA" id="ARBA00001933"/>
    </source>
</evidence>
<dbReference type="Gene3D" id="3.20.20.10">
    <property type="entry name" value="Alanine racemase"/>
    <property type="match status" value="1"/>
</dbReference>
<dbReference type="EMBL" id="JAUQUR010000003">
    <property type="protein sequence ID" value="MDX4069422.1"/>
    <property type="molecule type" value="Genomic_DNA"/>
</dbReference>
<dbReference type="GO" id="GO:0009089">
    <property type="term" value="P:lysine biosynthetic process via diaminopimelate"/>
    <property type="evidence" value="ECO:0007669"/>
    <property type="project" value="TreeGrafter"/>
</dbReference>
<sequence length="408" mass="46744">MMLELNFLNNLSKQFGTSFYIFDKEVFIENYLRFKKALQNVYPKIEIAYAFKSNYMPILGDIISEQNGMIEVVSDLEYDIASKSVNQNRIIFNGPVKTKQDILKAIRNNSLLHIDSIYEFEYIKELLNENAITEANIGIRINFNVLDYKSRFGFNTENGELNTIVSLIESEPNIHLQSIHSHFSTKEKSLEIFSIRATKMAEVYKSLIKKHDIKFIDIGGGYFGTLPAELVKKFNVHIPSFEEYAECMADVLIRELEEFELPTLIIEPGISLVGNTMTYVTKVLEIKRANEINYAVCDSSINIVNPTKSNIKPYFYFLNQNNNSSNNMRFNIVGNTCMEHDVLIDNYDGICDVGDFIVFGNRGAYSNVYTPNFIMPSPPIIGLNGEVYKYRDNADSILQVYNYKGKAK</sequence>
<name>A0AAW9DBC1_9BACT</name>
<dbReference type="GO" id="GO:0008836">
    <property type="term" value="F:diaminopimelate decarboxylase activity"/>
    <property type="evidence" value="ECO:0007669"/>
    <property type="project" value="TreeGrafter"/>
</dbReference>
<keyword evidence="2" id="KW-0663">Pyridoxal phosphate</keyword>
<dbReference type="RefSeq" id="WP_319048134.1">
    <property type="nucleotide sequence ID" value="NZ_JAUQUR010000003.1"/>
</dbReference>
<proteinExistence type="predicted"/>
<dbReference type="Gene3D" id="2.40.37.10">
    <property type="entry name" value="Lyase, Ornithine Decarboxylase, Chain A, domain 1"/>
    <property type="match status" value="1"/>
</dbReference>
<reference evidence="4" key="2">
    <citation type="submission" date="2023-07" db="EMBL/GenBank/DDBJ databases">
        <authorList>
            <person name="Zhang M."/>
            <person name="Zhou G."/>
        </authorList>
    </citation>
    <scope>NUCLEOTIDE SEQUENCE</scope>
    <source>
        <strain evidence="4">BJSY19SF1-2</strain>
    </source>
</reference>
<dbReference type="SUPFAM" id="SSF51419">
    <property type="entry name" value="PLP-binding barrel"/>
    <property type="match status" value="1"/>
</dbReference>
<reference evidence="4" key="1">
    <citation type="journal article" date="2023" name="Front. Microbiol.">
        <title>Genomic diversity and taxonomic marker for Arcobacter species.</title>
        <authorList>
            <person name="Zhou G."/>
            <person name="Gu Y."/>
            <person name="Wang H."/>
            <person name="Chen X."/>
            <person name="Zhang X."/>
            <person name="Shao Z."/>
            <person name="Yan X."/>
            <person name="Zhang J."/>
            <person name="Zhang M."/>
        </authorList>
    </citation>
    <scope>NUCLEOTIDE SEQUENCE</scope>
    <source>
        <strain evidence="4">BJSY19SF1-2</strain>
    </source>
</reference>
<gene>
    <name evidence="4" type="ORF">Q6A80_06730</name>
</gene>
<dbReference type="InterPro" id="IPR022644">
    <property type="entry name" value="De-COase2_N"/>
</dbReference>
<evidence type="ECO:0000256" key="2">
    <source>
        <dbReference type="ARBA" id="ARBA00022898"/>
    </source>
</evidence>
<feature type="domain" description="Orn/DAP/Arg decarboxylase 2 N-terminal" evidence="3">
    <location>
        <begin position="36"/>
        <end position="273"/>
    </location>
</feature>
<dbReference type="Proteomes" id="UP001283691">
    <property type="component" value="Unassembled WGS sequence"/>
</dbReference>